<evidence type="ECO:0000313" key="2">
    <source>
        <dbReference type="Proteomes" id="UP000290759"/>
    </source>
</evidence>
<protein>
    <submittedName>
        <fullName evidence="1">Uncharacterized protein</fullName>
    </submittedName>
</protein>
<dbReference type="AlphaFoldDB" id="A0A4Q2TZU8"/>
<reference evidence="1 2" key="1">
    <citation type="submission" date="2018-12" db="EMBL/GenBank/DDBJ databases">
        <authorList>
            <person name="Grouzdev D.S."/>
            <person name="Krutkina M.S."/>
        </authorList>
    </citation>
    <scope>NUCLEOTIDE SEQUENCE [LARGE SCALE GENOMIC DNA]</scope>
    <source>
        <strain evidence="1 2">RmlP026</strain>
    </source>
</reference>
<name>A0A4Q2TZU8_9HYPH</name>
<proteinExistence type="predicted"/>
<comment type="caution">
    <text evidence="1">The sequence shown here is derived from an EMBL/GenBank/DDBJ whole genome shotgun (WGS) entry which is preliminary data.</text>
</comment>
<dbReference type="EMBL" id="QYBB01000048">
    <property type="protein sequence ID" value="RYC29542.1"/>
    <property type="molecule type" value="Genomic_DNA"/>
</dbReference>
<dbReference type="Proteomes" id="UP000290759">
    <property type="component" value="Unassembled WGS sequence"/>
</dbReference>
<gene>
    <name evidence="1" type="ORF">D3273_23435</name>
</gene>
<organism evidence="1 2">
    <name type="scientific">Lichenibacterium minor</name>
    <dbReference type="NCBI Taxonomy" id="2316528"/>
    <lineage>
        <taxon>Bacteria</taxon>
        <taxon>Pseudomonadati</taxon>
        <taxon>Pseudomonadota</taxon>
        <taxon>Alphaproteobacteria</taxon>
        <taxon>Hyphomicrobiales</taxon>
        <taxon>Lichenihabitantaceae</taxon>
        <taxon>Lichenibacterium</taxon>
    </lineage>
</organism>
<dbReference type="OrthoDB" id="9798693at2"/>
<reference evidence="1 2" key="2">
    <citation type="submission" date="2019-02" db="EMBL/GenBank/DDBJ databases">
        <title>'Lichenibacterium ramalinii' gen. nov. sp. nov., 'Lichenibacterium minor' gen. nov. sp. nov.</title>
        <authorList>
            <person name="Pankratov T."/>
        </authorList>
    </citation>
    <scope>NUCLEOTIDE SEQUENCE [LARGE SCALE GENOMIC DNA]</scope>
    <source>
        <strain evidence="1 2">RmlP026</strain>
    </source>
</reference>
<sequence length="154" mass="16947">MTRNMGQRACRQKANLLKRVAVASTLAVTGGVAWGKDPLLDLFTPTPHQTPSIQKRVNFAGFDIFRYRPDQGPLLRIYGPNSLDQKNPVVTVNPDDNLVFIDWVEVQKCAAHWLEREAGPPNDLVAGICRALVSARTDGWRSAGRTGDAPEVTP</sequence>
<dbReference type="RefSeq" id="WP_129229322.1">
    <property type="nucleotide sequence ID" value="NZ_QYBB01000048.1"/>
</dbReference>
<accession>A0A4Q2TZU8</accession>
<evidence type="ECO:0000313" key="1">
    <source>
        <dbReference type="EMBL" id="RYC29542.1"/>
    </source>
</evidence>
<keyword evidence="2" id="KW-1185">Reference proteome</keyword>